<keyword evidence="3" id="KW-1185">Reference proteome</keyword>
<comment type="caution">
    <text evidence="2">The sequence shown here is derived from an EMBL/GenBank/DDBJ whole genome shotgun (WGS) entry which is preliminary data.</text>
</comment>
<dbReference type="AlphaFoldDB" id="A0AAP0J882"/>
<gene>
    <name evidence="2" type="ORF">Syun_016898</name>
</gene>
<dbReference type="EMBL" id="JBBNAF010000007">
    <property type="protein sequence ID" value="KAK9128101.1"/>
    <property type="molecule type" value="Genomic_DNA"/>
</dbReference>
<organism evidence="2 3">
    <name type="scientific">Stephania yunnanensis</name>
    <dbReference type="NCBI Taxonomy" id="152371"/>
    <lineage>
        <taxon>Eukaryota</taxon>
        <taxon>Viridiplantae</taxon>
        <taxon>Streptophyta</taxon>
        <taxon>Embryophyta</taxon>
        <taxon>Tracheophyta</taxon>
        <taxon>Spermatophyta</taxon>
        <taxon>Magnoliopsida</taxon>
        <taxon>Ranunculales</taxon>
        <taxon>Menispermaceae</taxon>
        <taxon>Menispermoideae</taxon>
        <taxon>Cissampelideae</taxon>
        <taxon>Stephania</taxon>
    </lineage>
</organism>
<evidence type="ECO:0000313" key="3">
    <source>
        <dbReference type="Proteomes" id="UP001420932"/>
    </source>
</evidence>
<sequence>MYGVTAGAASRRRASWPSAHPSGLHGSSSRSRIACSARSQPHCIRIHRAAGQSRHAAAPSRGPRRTATAALRSLLAARVITALLRADATSLARVTACRNSLSAAFAPAPARPRRSRSTRRSPPLLFFLYKGSGGGGGVRGFFAGAFLVFWI</sequence>
<reference evidence="2 3" key="1">
    <citation type="submission" date="2024-01" db="EMBL/GenBank/DDBJ databases">
        <title>Genome assemblies of Stephania.</title>
        <authorList>
            <person name="Yang L."/>
        </authorList>
    </citation>
    <scope>NUCLEOTIDE SEQUENCE [LARGE SCALE GENOMIC DNA]</scope>
    <source>
        <strain evidence="2">YNDBR</strain>
        <tissue evidence="2">Leaf</tissue>
    </source>
</reference>
<dbReference type="Proteomes" id="UP001420932">
    <property type="component" value="Unassembled WGS sequence"/>
</dbReference>
<name>A0AAP0J882_9MAGN</name>
<protein>
    <submittedName>
        <fullName evidence="2">Uncharacterized protein</fullName>
    </submittedName>
</protein>
<proteinExistence type="predicted"/>
<feature type="region of interest" description="Disordered" evidence="1">
    <location>
        <begin position="1"/>
        <end position="32"/>
    </location>
</feature>
<evidence type="ECO:0000313" key="2">
    <source>
        <dbReference type="EMBL" id="KAK9128101.1"/>
    </source>
</evidence>
<evidence type="ECO:0000256" key="1">
    <source>
        <dbReference type="SAM" id="MobiDB-lite"/>
    </source>
</evidence>
<accession>A0AAP0J882</accession>